<dbReference type="EMBL" id="CP009528">
    <property type="protein sequence ID" value="AKB54899.1"/>
    <property type="molecule type" value="Genomic_DNA"/>
</dbReference>
<proteinExistence type="predicted"/>
<dbReference type="Gene3D" id="3.40.50.300">
    <property type="entry name" value="P-loop containing nucleotide triphosphate hydrolases"/>
    <property type="match status" value="1"/>
</dbReference>
<reference evidence="3 4" key="1">
    <citation type="submission" date="2014-07" db="EMBL/GenBank/DDBJ databases">
        <title>Methanogenic archaea and the global carbon cycle.</title>
        <authorList>
            <person name="Henriksen J.R."/>
            <person name="Luke J."/>
            <person name="Reinhart S."/>
            <person name="Benedict M.N."/>
            <person name="Youngblut N.D."/>
            <person name="Metcalf M.E."/>
            <person name="Whitaker R.J."/>
            <person name="Metcalf W.W."/>
        </authorList>
    </citation>
    <scope>NUCLEOTIDE SEQUENCE [LARGE SCALE GENOMIC DNA]</scope>
    <source>
        <strain evidence="3 4">MS</strain>
    </source>
</reference>
<evidence type="ECO:0000313" key="3">
    <source>
        <dbReference type="EMBL" id="AKB54899.1"/>
    </source>
</evidence>
<dbReference type="InterPro" id="IPR027417">
    <property type="entry name" value="P-loop_NTPase"/>
</dbReference>
<feature type="region of interest" description="Disordered" evidence="1">
    <location>
        <begin position="572"/>
        <end position="598"/>
    </location>
</feature>
<protein>
    <recommendedName>
        <fullName evidence="2">Ryanodine receptor Ryr domain-containing protein</fullName>
    </recommendedName>
</protein>
<dbReference type="AlphaFoldDB" id="A0A0E3QW66"/>
<dbReference type="GeneID" id="24845163"/>
<dbReference type="RefSeq" id="WP_052712821.1">
    <property type="nucleotide sequence ID" value="NZ_CP009528.1"/>
</dbReference>
<gene>
    <name evidence="3" type="ORF">MSBRM_1901</name>
</gene>
<dbReference type="PATRIC" id="fig|1434108.4.peg.2418"/>
<dbReference type="KEGG" id="mby:MSBRM_1901"/>
<dbReference type="SUPFAM" id="SSF52540">
    <property type="entry name" value="P-loop containing nucleoside triphosphate hydrolases"/>
    <property type="match status" value="1"/>
</dbReference>
<sequence>MTKKESKIVVAGDVTVDWFMYPVKARDEGENWRLHDASHADVLPGGAALLTSFIKQSIEEEEILATVTGSELPEKKLRNFSPEEIIHSNAMLDNFKTSGDKKTEILRIKEFSGYIGPSENKPPPWMLSLVSKKVNAEIIVLDDAGNGFRKMENLWPKDLESVEDSIVIYKMSLPLLDGSLWKKVNEMHPKNLIVIINASDLRRTAGIHISKSLSWDRTAKDLVYELNRSDPLKSLHQCPYLVVLFGTDGAVLYRRVKEREDEAFVIFDPCLLEDSFASNINGNMIGLTSIFTATLVKQLAKEGFYGLITGIQKGLANSRSLLEIGYKKNNGSESHDALEYPKLKEISEGSVKHTYSCSSIELPTNLKNPDPNFWRILDHNTHNIRQLVAREIVLKGKANGLENVPICKFGDIKTIDRAEIESYSSIKELIIEFLKNQKPKNPLCFAVFGPPGSGKSFGVKQIAKCIDTNRDLLESISFNVSQFGDYQDMVNAFHKIRDLALSGKVPFVFFDEFDSDCNGQPLGWLKYFLAPMQDGEFKEGDSIHPIGNAIFVFAGGTRYTFEDFVQNSHGNGSTPIVVSSEDNKTDQNSVQETEDKDKEFRNAKGPDFVSRLRGFINVMGPNRQPSKEDDDDAFIIRRAQLLRVMLENDQRATSLFNSKRELSIDDGVLRALLNVTRYKHGARSMTAVIEMSRLAGKKRFDLSALPVKKQLDMHVDADEFFFLTEKERYQSMLLLRDLPDPKETSFLKKENSIVESVAAAMDTSMCENKVSPRKGKITKLDKDASFEELKDAAEDIPNKLWAINNGIRKITGKTPHIPDITGDEIETFARLEYGRLCRNKRLRQLSDSSEGKTFNNSMLQSKNYDQLEEKEKDRFRELVYTIPPILKKAGYEIYRMKNVEEISDPEIINRLARDLHEKYVQERQLKGENRETNPSLVKFEDLPEDIKEANFDNIKKIPEKLSWIHYSTRRIQQDEEQRELTLTEKEIETMAKREHDRWVWQKIMQGWTYKEGKKDFVNKTSPFIVPWNKLPPDTRINDFNAVRLIPKLLKEAGYKAYKSDSEKSD</sequence>
<dbReference type="InterPro" id="IPR003032">
    <property type="entry name" value="Ryanodine_rcpt"/>
</dbReference>
<evidence type="ECO:0000259" key="2">
    <source>
        <dbReference type="Pfam" id="PF02026"/>
    </source>
</evidence>
<feature type="compositionally biased region" description="Polar residues" evidence="1">
    <location>
        <begin position="847"/>
        <end position="864"/>
    </location>
</feature>
<dbReference type="Pfam" id="PF02026">
    <property type="entry name" value="RyR"/>
    <property type="match status" value="1"/>
</dbReference>
<accession>A0A0E3QW66</accession>
<keyword evidence="4" id="KW-1185">Reference proteome</keyword>
<dbReference type="Proteomes" id="UP000033033">
    <property type="component" value="Chromosome"/>
</dbReference>
<evidence type="ECO:0000313" key="4">
    <source>
        <dbReference type="Proteomes" id="UP000033033"/>
    </source>
</evidence>
<dbReference type="HOGENOM" id="CLU_015856_0_0_2"/>
<organism evidence="3 4">
    <name type="scientific">Methanosarcina barkeri MS</name>
    <dbReference type="NCBI Taxonomy" id="1434108"/>
    <lineage>
        <taxon>Archaea</taxon>
        <taxon>Methanobacteriati</taxon>
        <taxon>Methanobacteriota</taxon>
        <taxon>Stenosarchaea group</taxon>
        <taxon>Methanomicrobia</taxon>
        <taxon>Methanosarcinales</taxon>
        <taxon>Methanosarcinaceae</taxon>
        <taxon>Methanosarcina</taxon>
    </lineage>
</organism>
<feature type="domain" description="Ryanodine receptor Ryr" evidence="2">
    <location>
        <begin position="984"/>
        <end position="1055"/>
    </location>
</feature>
<evidence type="ECO:0000256" key="1">
    <source>
        <dbReference type="SAM" id="MobiDB-lite"/>
    </source>
</evidence>
<name>A0A0E3QW66_METBA</name>
<dbReference type="Gene3D" id="6.20.350.10">
    <property type="match status" value="2"/>
</dbReference>
<feature type="region of interest" description="Disordered" evidence="1">
    <location>
        <begin position="847"/>
        <end position="866"/>
    </location>
</feature>